<evidence type="ECO:0000313" key="8">
    <source>
        <dbReference type="Proteomes" id="UP001163046"/>
    </source>
</evidence>
<dbReference type="AlphaFoldDB" id="A0A9W9YEJ6"/>
<dbReference type="GO" id="GO:0003950">
    <property type="term" value="F:NAD+ poly-ADP-ribosyltransferase activity"/>
    <property type="evidence" value="ECO:0007669"/>
    <property type="project" value="UniProtKB-EC"/>
</dbReference>
<keyword evidence="2 4" id="KW-0863">Zinc-finger</keyword>
<dbReference type="PROSITE" id="PS50103">
    <property type="entry name" value="ZF_C3H1"/>
    <property type="match status" value="1"/>
</dbReference>
<feature type="compositionally biased region" description="Polar residues" evidence="5">
    <location>
        <begin position="109"/>
        <end position="122"/>
    </location>
</feature>
<keyword evidence="8" id="KW-1185">Reference proteome</keyword>
<gene>
    <name evidence="7" type="primary">PARP12_7</name>
    <name evidence="7" type="ORF">OS493_010174</name>
</gene>
<dbReference type="Proteomes" id="UP001163046">
    <property type="component" value="Unassembled WGS sequence"/>
</dbReference>
<evidence type="ECO:0000256" key="2">
    <source>
        <dbReference type="ARBA" id="ARBA00022771"/>
    </source>
</evidence>
<feature type="zinc finger region" description="C3H1-type" evidence="4">
    <location>
        <begin position="12"/>
        <end position="34"/>
    </location>
</feature>
<evidence type="ECO:0000256" key="4">
    <source>
        <dbReference type="PROSITE-ProRule" id="PRU00723"/>
    </source>
</evidence>
<comment type="caution">
    <text evidence="7">The sequence shown here is derived from an EMBL/GenBank/DDBJ whole genome shotgun (WGS) entry which is preliminary data.</text>
</comment>
<evidence type="ECO:0000259" key="6">
    <source>
        <dbReference type="PROSITE" id="PS50103"/>
    </source>
</evidence>
<dbReference type="EMBL" id="MU827781">
    <property type="protein sequence ID" value="KAJ7337314.1"/>
    <property type="molecule type" value="Genomic_DNA"/>
</dbReference>
<dbReference type="Pfam" id="PF18044">
    <property type="entry name" value="zf-CCCH_4"/>
    <property type="match status" value="1"/>
</dbReference>
<dbReference type="InterPro" id="IPR000571">
    <property type="entry name" value="Znf_CCCH"/>
</dbReference>
<evidence type="ECO:0000256" key="1">
    <source>
        <dbReference type="ARBA" id="ARBA00022723"/>
    </source>
</evidence>
<feature type="domain" description="C3H1-type" evidence="6">
    <location>
        <begin position="12"/>
        <end position="34"/>
    </location>
</feature>
<keyword evidence="3 4" id="KW-0862">Zinc</keyword>
<feature type="region of interest" description="Disordered" evidence="5">
    <location>
        <begin position="105"/>
        <end position="130"/>
    </location>
</feature>
<dbReference type="OrthoDB" id="5988750at2759"/>
<dbReference type="InterPro" id="IPR041367">
    <property type="entry name" value="Znf-CCCH_4"/>
</dbReference>
<reference evidence="7" key="1">
    <citation type="submission" date="2023-01" db="EMBL/GenBank/DDBJ databases">
        <title>Genome assembly of the deep-sea coral Lophelia pertusa.</title>
        <authorList>
            <person name="Herrera S."/>
            <person name="Cordes E."/>
        </authorList>
    </citation>
    <scope>NUCLEOTIDE SEQUENCE</scope>
    <source>
        <strain evidence="7">USNM1676648</strain>
        <tissue evidence="7">Polyp</tissue>
    </source>
</reference>
<accession>A0A9W9YEJ6</accession>
<keyword evidence="7" id="KW-0808">Transferase</keyword>
<protein>
    <submittedName>
        <fullName evidence="7">Poly (ADP-ribose) polymerase</fullName>
        <ecNumber evidence="7">2.4.2.30</ecNumber>
    </submittedName>
</protein>
<evidence type="ECO:0000256" key="5">
    <source>
        <dbReference type="SAM" id="MobiDB-lite"/>
    </source>
</evidence>
<keyword evidence="7" id="KW-0328">Glycosyltransferase</keyword>
<dbReference type="EC" id="2.4.2.30" evidence="7"/>
<keyword evidence="1 4" id="KW-0479">Metal-binding</keyword>
<evidence type="ECO:0000256" key="3">
    <source>
        <dbReference type="ARBA" id="ARBA00022833"/>
    </source>
</evidence>
<sequence length="223" mass="25363">MYHDSRCPRLHICKDFVVNACKNGDSCRFQHKWAFDTHHTRSLLEKYRLGKMSQDNVWKTILVCEEQVNGPYSGKSMKCPGAASLSGLSTENTTSEDLTERWVMDSGPKETQVSRNMSSSQPRKAVQERRPSVSSSCSSVAVCDKFSPSKKVVFACICKEYNGSVSFAVISKRQDLFPEDSENIATWFRTGRRVFVSWKEQTEPSWRSARFVDEQDFASTTLL</sequence>
<dbReference type="GO" id="GO:0008270">
    <property type="term" value="F:zinc ion binding"/>
    <property type="evidence" value="ECO:0007669"/>
    <property type="project" value="UniProtKB-KW"/>
</dbReference>
<name>A0A9W9YEJ6_9CNID</name>
<proteinExistence type="predicted"/>
<evidence type="ECO:0000313" key="7">
    <source>
        <dbReference type="EMBL" id="KAJ7337314.1"/>
    </source>
</evidence>
<organism evidence="7 8">
    <name type="scientific">Desmophyllum pertusum</name>
    <dbReference type="NCBI Taxonomy" id="174260"/>
    <lineage>
        <taxon>Eukaryota</taxon>
        <taxon>Metazoa</taxon>
        <taxon>Cnidaria</taxon>
        <taxon>Anthozoa</taxon>
        <taxon>Hexacorallia</taxon>
        <taxon>Scleractinia</taxon>
        <taxon>Caryophylliina</taxon>
        <taxon>Caryophylliidae</taxon>
        <taxon>Desmophyllum</taxon>
    </lineage>
</organism>